<dbReference type="Gene3D" id="3.30.465.10">
    <property type="match status" value="1"/>
</dbReference>
<keyword evidence="2" id="KW-1185">Reference proteome</keyword>
<accession>A0AAN9Q096</accession>
<sequence length="172" mass="18966">MNEYYWAHCSKVGSIISPSADIYRRINLAAVTLLLVIMSETDRVQYSHHGSTQNHYSLSPLYVNIKYKLLQFAPKALVFYPKSGVEATISKVLHISLRFPAGACPTVGGHLSGGGYGNMLRKYGLSVCYVVDLNGGILEENHGEDLFWAIRGGGGLEQVLESYYLYTVSSIP</sequence>
<dbReference type="SUPFAM" id="SSF56176">
    <property type="entry name" value="FAD-binding/transporter-associated domain-like"/>
    <property type="match status" value="1"/>
</dbReference>
<reference evidence="1 2" key="1">
    <citation type="submission" date="2024-01" db="EMBL/GenBank/DDBJ databases">
        <title>The genomes of 5 underutilized Papilionoideae crops provide insights into root nodulation and disease resistance.</title>
        <authorList>
            <person name="Yuan L."/>
        </authorList>
    </citation>
    <scope>NUCLEOTIDE SEQUENCE [LARGE SCALE GENOMIC DNA]</scope>
    <source>
        <strain evidence="1">LY-2023</strain>
        <tissue evidence="1">Leaf</tissue>
    </source>
</reference>
<dbReference type="InterPro" id="IPR036318">
    <property type="entry name" value="FAD-bd_PCMH-like_sf"/>
</dbReference>
<proteinExistence type="predicted"/>
<dbReference type="AlphaFoldDB" id="A0AAN9Q096"/>
<protein>
    <recommendedName>
        <fullName evidence="3">FAD-binding PCMH-type domain-containing protein</fullName>
    </recommendedName>
</protein>
<dbReference type="EMBL" id="JAYKXN010000001">
    <property type="protein sequence ID" value="KAK7319325.1"/>
    <property type="molecule type" value="Genomic_DNA"/>
</dbReference>
<evidence type="ECO:0008006" key="3">
    <source>
        <dbReference type="Google" id="ProtNLM"/>
    </source>
</evidence>
<dbReference type="InterPro" id="IPR016169">
    <property type="entry name" value="FAD-bd_PCMH_sub2"/>
</dbReference>
<name>A0AAN9Q096_CLITE</name>
<gene>
    <name evidence="1" type="ORF">RJT34_04044</name>
</gene>
<dbReference type="Proteomes" id="UP001359559">
    <property type="component" value="Unassembled WGS sequence"/>
</dbReference>
<dbReference type="GO" id="GO:0050660">
    <property type="term" value="F:flavin adenine dinucleotide binding"/>
    <property type="evidence" value="ECO:0007669"/>
    <property type="project" value="InterPro"/>
</dbReference>
<evidence type="ECO:0000313" key="1">
    <source>
        <dbReference type="EMBL" id="KAK7319325.1"/>
    </source>
</evidence>
<organism evidence="1 2">
    <name type="scientific">Clitoria ternatea</name>
    <name type="common">Butterfly pea</name>
    <dbReference type="NCBI Taxonomy" id="43366"/>
    <lineage>
        <taxon>Eukaryota</taxon>
        <taxon>Viridiplantae</taxon>
        <taxon>Streptophyta</taxon>
        <taxon>Embryophyta</taxon>
        <taxon>Tracheophyta</taxon>
        <taxon>Spermatophyta</taxon>
        <taxon>Magnoliopsida</taxon>
        <taxon>eudicotyledons</taxon>
        <taxon>Gunneridae</taxon>
        <taxon>Pentapetalae</taxon>
        <taxon>rosids</taxon>
        <taxon>fabids</taxon>
        <taxon>Fabales</taxon>
        <taxon>Fabaceae</taxon>
        <taxon>Papilionoideae</taxon>
        <taxon>50 kb inversion clade</taxon>
        <taxon>NPAAA clade</taxon>
        <taxon>indigoferoid/millettioid clade</taxon>
        <taxon>Phaseoleae</taxon>
        <taxon>Clitoria</taxon>
    </lineage>
</organism>
<comment type="caution">
    <text evidence="1">The sequence shown here is derived from an EMBL/GenBank/DDBJ whole genome shotgun (WGS) entry which is preliminary data.</text>
</comment>
<dbReference type="PANTHER" id="PTHR32448">
    <property type="entry name" value="OS08G0158400 PROTEIN"/>
    <property type="match status" value="1"/>
</dbReference>
<evidence type="ECO:0000313" key="2">
    <source>
        <dbReference type="Proteomes" id="UP001359559"/>
    </source>
</evidence>